<name>A0A1I8AL51_9BILA</name>
<dbReference type="PANTHER" id="PTHR48228">
    <property type="entry name" value="SUCCINYL-COA--D-CITRAMALATE COA-TRANSFERASE"/>
    <property type="match status" value="1"/>
</dbReference>
<dbReference type="Gene3D" id="3.40.50.10540">
    <property type="entry name" value="Crotonobetainyl-coa:carnitine coa-transferase, domain 1"/>
    <property type="match status" value="1"/>
</dbReference>
<dbReference type="InterPro" id="IPR044855">
    <property type="entry name" value="CoA-Trfase_III_dom3_sf"/>
</dbReference>
<evidence type="ECO:0000313" key="2">
    <source>
        <dbReference type="Proteomes" id="UP000095287"/>
    </source>
</evidence>
<dbReference type="WBParaSite" id="L893_g6576.t1">
    <property type="protein sequence ID" value="L893_g6576.t1"/>
    <property type="gene ID" value="L893_g6576"/>
</dbReference>
<keyword evidence="2" id="KW-1185">Reference proteome</keyword>
<evidence type="ECO:0000256" key="1">
    <source>
        <dbReference type="ARBA" id="ARBA00008383"/>
    </source>
</evidence>
<organism evidence="2 3">
    <name type="scientific">Steinernema glaseri</name>
    <dbReference type="NCBI Taxonomy" id="37863"/>
    <lineage>
        <taxon>Eukaryota</taxon>
        <taxon>Metazoa</taxon>
        <taxon>Ecdysozoa</taxon>
        <taxon>Nematoda</taxon>
        <taxon>Chromadorea</taxon>
        <taxon>Rhabditida</taxon>
        <taxon>Tylenchina</taxon>
        <taxon>Panagrolaimomorpha</taxon>
        <taxon>Strongyloidoidea</taxon>
        <taxon>Steinernematidae</taxon>
        <taxon>Steinernema</taxon>
    </lineage>
</organism>
<dbReference type="InterPro" id="IPR023606">
    <property type="entry name" value="CoA-Trfase_III_dom_1_sf"/>
</dbReference>
<dbReference type="AlphaFoldDB" id="A0A1I8AL51"/>
<protein>
    <submittedName>
        <fullName evidence="3">L51_S25_CI-B8 domain-containing protein</fullName>
    </submittedName>
</protein>
<dbReference type="SUPFAM" id="SSF89796">
    <property type="entry name" value="CoA-transferase family III (CaiB/BaiF)"/>
    <property type="match status" value="1"/>
</dbReference>
<dbReference type="Proteomes" id="UP000095287">
    <property type="component" value="Unplaced"/>
</dbReference>
<reference evidence="3" key="1">
    <citation type="submission" date="2016-11" db="UniProtKB">
        <authorList>
            <consortium name="WormBaseParasite"/>
        </authorList>
    </citation>
    <scope>IDENTIFICATION</scope>
</reference>
<dbReference type="InterPro" id="IPR003673">
    <property type="entry name" value="CoA-Trfase_fam_III"/>
</dbReference>
<proteinExistence type="inferred from homology"/>
<sequence length="174" mass="19496">MTSIQKLPKCSALYAAARANGVMGIILALYDREHTGKGQILDVSLTENIAYVQRVARTSRLGIPPAFNRFYACKDGKCVAVGLKDPKEQEDFLKKLGVSVAGKDAEKELINVFKSKKQKEWLSLFKDSGSVTPLLSNEEAAHHKHHKERHFFELDKTSNSWSAKPVPRFPKNRS</sequence>
<dbReference type="InterPro" id="IPR050509">
    <property type="entry name" value="CoA-transferase_III"/>
</dbReference>
<dbReference type="PANTHER" id="PTHR48228:SF5">
    <property type="entry name" value="ALPHA-METHYLACYL-COA RACEMASE"/>
    <property type="match status" value="1"/>
</dbReference>
<dbReference type="Gene3D" id="3.30.1540.10">
    <property type="entry name" value="formyl-coa transferase, domain 3"/>
    <property type="match status" value="1"/>
</dbReference>
<comment type="similarity">
    <text evidence="1">Belongs to the CoA-transferase III family.</text>
</comment>
<accession>A0A1I8AL51</accession>
<dbReference type="GO" id="GO:0003824">
    <property type="term" value="F:catalytic activity"/>
    <property type="evidence" value="ECO:0007669"/>
    <property type="project" value="InterPro"/>
</dbReference>
<evidence type="ECO:0000313" key="3">
    <source>
        <dbReference type="WBParaSite" id="L893_g6576.t1"/>
    </source>
</evidence>
<dbReference type="Pfam" id="PF02515">
    <property type="entry name" value="CoA_transf_3"/>
    <property type="match status" value="1"/>
</dbReference>